<evidence type="ECO:0000256" key="2">
    <source>
        <dbReference type="ARBA" id="ARBA00022448"/>
    </source>
</evidence>
<reference evidence="5 6" key="1">
    <citation type="journal article" date="2014" name="Int. J. Syst. Evol. Microbiol.">
        <title>Complete genome sequence of Corynebacterium casei LMG S-19264T (=DSM 44701T), isolated from a smear-ripened cheese.</title>
        <authorList>
            <consortium name="US DOE Joint Genome Institute (JGI-PGF)"/>
            <person name="Walter F."/>
            <person name="Albersmeier A."/>
            <person name="Kalinowski J."/>
            <person name="Ruckert C."/>
        </authorList>
    </citation>
    <scope>NUCLEOTIDE SEQUENCE [LARGE SCALE GENOMIC DNA]</scope>
    <source>
        <strain evidence="5 6">KCTC 12866</strain>
    </source>
</reference>
<dbReference type="SUPFAM" id="SSF54611">
    <property type="entry name" value="SecB-like"/>
    <property type="match status" value="1"/>
</dbReference>
<dbReference type="PANTHER" id="PTHR36918:SF1">
    <property type="entry name" value="PROTEIN-EXPORT PROTEIN SECB"/>
    <property type="match status" value="1"/>
</dbReference>
<sequence>MYKLKNIFLIESTFKRIEVINSSENVERLLDFKVDTINRESLNFNVILNVDFVQPGEEGPEVEIKVKMAGHFEREGETDSPPLDYFTYVNAPAMLYPFVREHIASLTAKAGMDTALLPPFNFVEMYHRRKTEEEAKQQEGSPAN</sequence>
<dbReference type="InterPro" id="IPR003708">
    <property type="entry name" value="SecB"/>
</dbReference>
<evidence type="ECO:0000256" key="3">
    <source>
        <dbReference type="ARBA" id="ARBA00022927"/>
    </source>
</evidence>
<evidence type="ECO:0000256" key="1">
    <source>
        <dbReference type="ARBA" id="ARBA00009990"/>
    </source>
</evidence>
<comment type="similarity">
    <text evidence="1">Belongs to the SecB family.</text>
</comment>
<comment type="caution">
    <text evidence="5">The sequence shown here is derived from an EMBL/GenBank/DDBJ whole genome shotgun (WGS) entry which is preliminary data.</text>
</comment>
<dbReference type="Gene3D" id="3.10.420.10">
    <property type="entry name" value="SecB-like"/>
    <property type="match status" value="1"/>
</dbReference>
<gene>
    <name evidence="5" type="ORF">GCM10007390_43740</name>
</gene>
<dbReference type="EMBL" id="BMXF01000005">
    <property type="protein sequence ID" value="GHB83843.1"/>
    <property type="molecule type" value="Genomic_DNA"/>
</dbReference>
<name>A0A8J3D4Z3_9BACT</name>
<dbReference type="GO" id="GO:0051082">
    <property type="term" value="F:unfolded protein binding"/>
    <property type="evidence" value="ECO:0007669"/>
    <property type="project" value="InterPro"/>
</dbReference>
<keyword evidence="3" id="KW-0653">Protein transport</keyword>
<evidence type="ECO:0000313" key="6">
    <source>
        <dbReference type="Proteomes" id="UP000598271"/>
    </source>
</evidence>
<dbReference type="Pfam" id="PF02556">
    <property type="entry name" value="SecB"/>
    <property type="match status" value="1"/>
</dbReference>
<dbReference type="Proteomes" id="UP000598271">
    <property type="component" value="Unassembled WGS sequence"/>
</dbReference>
<dbReference type="AlphaFoldDB" id="A0A8J3D4Z3"/>
<dbReference type="RefSeq" id="WP_189567375.1">
    <property type="nucleotide sequence ID" value="NZ_BMXF01000005.1"/>
</dbReference>
<keyword evidence="2" id="KW-0813">Transport</keyword>
<dbReference type="InterPro" id="IPR035958">
    <property type="entry name" value="SecB-like_sf"/>
</dbReference>
<evidence type="ECO:0008006" key="7">
    <source>
        <dbReference type="Google" id="ProtNLM"/>
    </source>
</evidence>
<proteinExistence type="inferred from homology"/>
<accession>A0A8J3D4Z3</accession>
<organism evidence="5 6">
    <name type="scientific">Persicitalea jodogahamensis</name>
    <dbReference type="NCBI Taxonomy" id="402147"/>
    <lineage>
        <taxon>Bacteria</taxon>
        <taxon>Pseudomonadati</taxon>
        <taxon>Bacteroidota</taxon>
        <taxon>Cytophagia</taxon>
        <taxon>Cytophagales</taxon>
        <taxon>Spirosomataceae</taxon>
        <taxon>Persicitalea</taxon>
    </lineage>
</organism>
<dbReference type="GO" id="GO:0051262">
    <property type="term" value="P:protein tetramerization"/>
    <property type="evidence" value="ECO:0007669"/>
    <property type="project" value="InterPro"/>
</dbReference>
<dbReference type="GO" id="GO:0015031">
    <property type="term" value="P:protein transport"/>
    <property type="evidence" value="ECO:0007669"/>
    <property type="project" value="UniProtKB-KW"/>
</dbReference>
<keyword evidence="4" id="KW-0811">Translocation</keyword>
<evidence type="ECO:0000256" key="4">
    <source>
        <dbReference type="ARBA" id="ARBA00023010"/>
    </source>
</evidence>
<protein>
    <recommendedName>
        <fullName evidence="7">Protein-export protein SecB</fullName>
    </recommendedName>
</protein>
<keyword evidence="6" id="KW-1185">Reference proteome</keyword>
<dbReference type="PANTHER" id="PTHR36918">
    <property type="match status" value="1"/>
</dbReference>
<evidence type="ECO:0000313" key="5">
    <source>
        <dbReference type="EMBL" id="GHB83843.1"/>
    </source>
</evidence>